<reference evidence="1 2" key="1">
    <citation type="submission" date="2015-12" db="EMBL/GenBank/DDBJ databases">
        <title>Dictyostelia acquired genes for synthesis and detection of signals that induce cell-type specialization by lateral gene transfer from prokaryotes.</title>
        <authorList>
            <person name="Gloeckner G."/>
            <person name="Schaap P."/>
        </authorList>
    </citation>
    <scope>NUCLEOTIDE SEQUENCE [LARGE SCALE GENOMIC DNA]</scope>
    <source>
        <strain evidence="1 2">TK</strain>
    </source>
</reference>
<organism evidence="1 2">
    <name type="scientific">Tieghemostelium lacteum</name>
    <name type="common">Slime mold</name>
    <name type="synonym">Dictyostelium lacteum</name>
    <dbReference type="NCBI Taxonomy" id="361077"/>
    <lineage>
        <taxon>Eukaryota</taxon>
        <taxon>Amoebozoa</taxon>
        <taxon>Evosea</taxon>
        <taxon>Eumycetozoa</taxon>
        <taxon>Dictyostelia</taxon>
        <taxon>Dictyosteliales</taxon>
        <taxon>Raperosteliaceae</taxon>
        <taxon>Tieghemostelium</taxon>
    </lineage>
</organism>
<dbReference type="AlphaFoldDB" id="A0A151ZG51"/>
<dbReference type="InParanoid" id="A0A151ZG51"/>
<evidence type="ECO:0000313" key="2">
    <source>
        <dbReference type="Proteomes" id="UP000076078"/>
    </source>
</evidence>
<protein>
    <submittedName>
        <fullName evidence="1">Uncharacterized protein</fullName>
    </submittedName>
</protein>
<keyword evidence="2" id="KW-1185">Reference proteome</keyword>
<sequence length="105" mass="12669">MQPCPNHEYYVKCNRIRRYEVLTDLDISPITSSCNQSCKDLMEKRYDDLIEYAQICKSYFKFHDFKGNYVEDNIGILVFKSYLEGGTDDKHNKWVEEYFSHYKKK</sequence>
<evidence type="ECO:0000313" key="1">
    <source>
        <dbReference type="EMBL" id="KYQ92948.1"/>
    </source>
</evidence>
<proteinExistence type="predicted"/>
<dbReference type="EMBL" id="LODT01000028">
    <property type="protein sequence ID" value="KYQ92948.1"/>
    <property type="molecule type" value="Genomic_DNA"/>
</dbReference>
<dbReference type="Proteomes" id="UP000076078">
    <property type="component" value="Unassembled WGS sequence"/>
</dbReference>
<name>A0A151ZG51_TIELA</name>
<comment type="caution">
    <text evidence="1">The sequence shown here is derived from an EMBL/GenBank/DDBJ whole genome shotgun (WGS) entry which is preliminary data.</text>
</comment>
<gene>
    <name evidence="1" type="ORF">DLAC_11631</name>
</gene>
<accession>A0A151ZG51</accession>